<dbReference type="EC" id="2.5.1.25" evidence="1"/>
<dbReference type="GO" id="GO:0016432">
    <property type="term" value="F:tRNA-uridine aminocarboxypropyltransferase activity"/>
    <property type="evidence" value="ECO:0007669"/>
    <property type="project" value="UniProtKB-EC"/>
</dbReference>
<dbReference type="Pfam" id="PF03942">
    <property type="entry name" value="DTW"/>
    <property type="match status" value="1"/>
</dbReference>
<evidence type="ECO:0000259" key="6">
    <source>
        <dbReference type="SMART" id="SM01144"/>
    </source>
</evidence>
<dbReference type="PANTHER" id="PTHR21392:SF0">
    <property type="entry name" value="TRNA-URIDINE AMINOCARBOXYPROPYLTRANSFERASE 2"/>
    <property type="match status" value="1"/>
</dbReference>
<evidence type="ECO:0000256" key="4">
    <source>
        <dbReference type="ARBA" id="ARBA00022694"/>
    </source>
</evidence>
<evidence type="ECO:0000256" key="1">
    <source>
        <dbReference type="ARBA" id="ARBA00012386"/>
    </source>
</evidence>
<keyword evidence="2 7" id="KW-0808">Transferase</keyword>
<organism evidence="7 8">
    <name type="scientific">Herminiimonas aquatilis</name>
    <dbReference type="NCBI Taxonomy" id="345342"/>
    <lineage>
        <taxon>Bacteria</taxon>
        <taxon>Pseudomonadati</taxon>
        <taxon>Pseudomonadota</taxon>
        <taxon>Betaproteobacteria</taxon>
        <taxon>Burkholderiales</taxon>
        <taxon>Oxalobacteraceae</taxon>
        <taxon>Herminiimonas</taxon>
    </lineage>
</organism>
<keyword evidence="8" id="KW-1185">Reference proteome</keyword>
<dbReference type="InterPro" id="IPR005636">
    <property type="entry name" value="DTW"/>
</dbReference>
<reference evidence="8" key="1">
    <citation type="journal article" date="2019" name="Int. J. Syst. Evol. Microbiol.">
        <title>The Global Catalogue of Microorganisms (GCM) 10K type strain sequencing project: providing services to taxonomists for standard genome sequencing and annotation.</title>
        <authorList>
            <consortium name="The Broad Institute Genomics Platform"/>
            <consortium name="The Broad Institute Genome Sequencing Center for Infectious Disease"/>
            <person name="Wu L."/>
            <person name="Ma J."/>
        </authorList>
    </citation>
    <scope>NUCLEOTIDE SEQUENCE [LARGE SCALE GENOMIC DNA]</scope>
    <source>
        <strain evidence="8">CCUG 36956</strain>
    </source>
</reference>
<evidence type="ECO:0000313" key="7">
    <source>
        <dbReference type="EMBL" id="MFC7299917.1"/>
    </source>
</evidence>
<sequence length="215" mass="24389">MTSTKRAICNQCLRPQNTCICRWITPMEHAVEVLFLQHPLETANPKGSARLLHLSLPGSRLVTGEAFSEDTLEALLYSPFDNSNKGKTIQPLLLYPDTSEDGRIEKSPAFIQPASSAATQYRLIVLDGTWRKSRKMLYSNPLLQQLPRLPLNNPPASHYRIRKARKSDQLSSYEATCYALMQLENETEKYLPLLTAFEGFVEQIGAYDPQTKHHQ</sequence>
<evidence type="ECO:0000256" key="3">
    <source>
        <dbReference type="ARBA" id="ARBA00022691"/>
    </source>
</evidence>
<gene>
    <name evidence="7" type="ORF">ACFQO0_15875</name>
</gene>
<evidence type="ECO:0000256" key="5">
    <source>
        <dbReference type="ARBA" id="ARBA00034489"/>
    </source>
</evidence>
<comment type="similarity">
    <text evidence="5">Belongs to the TDD superfamily. DTWD2 family.</text>
</comment>
<comment type="caution">
    <text evidence="7">The sequence shown here is derived from an EMBL/GenBank/DDBJ whole genome shotgun (WGS) entry which is preliminary data.</text>
</comment>
<keyword evidence="4" id="KW-0819">tRNA processing</keyword>
<dbReference type="PANTHER" id="PTHR21392">
    <property type="entry name" value="TRNA-URIDINE AMINOCARBOXYPROPYLTRANSFERASE 2"/>
    <property type="match status" value="1"/>
</dbReference>
<proteinExistence type="inferred from homology"/>
<evidence type="ECO:0000313" key="8">
    <source>
        <dbReference type="Proteomes" id="UP001596379"/>
    </source>
</evidence>
<accession>A0ABW2J9B6</accession>
<name>A0ABW2J9B6_9BURK</name>
<dbReference type="Proteomes" id="UP001596379">
    <property type="component" value="Unassembled WGS sequence"/>
</dbReference>
<dbReference type="RefSeq" id="WP_382236552.1">
    <property type="nucleotide sequence ID" value="NZ_JBHTCC010000005.1"/>
</dbReference>
<evidence type="ECO:0000256" key="2">
    <source>
        <dbReference type="ARBA" id="ARBA00022679"/>
    </source>
</evidence>
<feature type="domain" description="DTW" evidence="6">
    <location>
        <begin position="5"/>
        <end position="209"/>
    </location>
</feature>
<protein>
    <recommendedName>
        <fullName evidence="1">tRNA-uridine aminocarboxypropyltransferase</fullName>
        <ecNumber evidence="1">2.5.1.25</ecNumber>
    </recommendedName>
</protein>
<dbReference type="SMART" id="SM01144">
    <property type="entry name" value="DTW"/>
    <property type="match status" value="1"/>
</dbReference>
<dbReference type="InterPro" id="IPR039262">
    <property type="entry name" value="DTWD2/TAPT"/>
</dbReference>
<dbReference type="EMBL" id="JBHTCC010000005">
    <property type="protein sequence ID" value="MFC7299917.1"/>
    <property type="molecule type" value="Genomic_DNA"/>
</dbReference>
<keyword evidence="3" id="KW-0949">S-adenosyl-L-methionine</keyword>